<dbReference type="EMBL" id="MU842819">
    <property type="protein sequence ID" value="KAK2033759.1"/>
    <property type="molecule type" value="Genomic_DNA"/>
</dbReference>
<proteinExistence type="predicted"/>
<dbReference type="Proteomes" id="UP001232148">
    <property type="component" value="Unassembled WGS sequence"/>
</dbReference>
<evidence type="ECO:0000256" key="1">
    <source>
        <dbReference type="SAM" id="MobiDB-lite"/>
    </source>
</evidence>
<sequence>MASGLLKHSAKMADLDQTEICQLKQTLAGEQTKIKHLEELKEVDKTQIVILQARVDELTKLVEAFRGVSGRSQEEKLHDDGIQQEAQTNGSLYLEDVHIDIHHNIDSPIEDEGVGIDLNGLDIDGTAKDGQLSVSDSGFEGNGSDGDSDIA</sequence>
<evidence type="ECO:0000313" key="3">
    <source>
        <dbReference type="Proteomes" id="UP001232148"/>
    </source>
</evidence>
<gene>
    <name evidence="2" type="ORF">LX32DRAFT_634962</name>
</gene>
<evidence type="ECO:0000313" key="2">
    <source>
        <dbReference type="EMBL" id="KAK2033759.1"/>
    </source>
</evidence>
<reference evidence="2" key="1">
    <citation type="submission" date="2021-06" db="EMBL/GenBank/DDBJ databases">
        <title>Comparative genomics, transcriptomics and evolutionary studies reveal genomic signatures of adaptation to plant cell wall in hemibiotrophic fungi.</title>
        <authorList>
            <consortium name="DOE Joint Genome Institute"/>
            <person name="Baroncelli R."/>
            <person name="Diaz J.F."/>
            <person name="Benocci T."/>
            <person name="Peng M."/>
            <person name="Battaglia E."/>
            <person name="Haridas S."/>
            <person name="Andreopoulos W."/>
            <person name="Labutti K."/>
            <person name="Pangilinan J."/>
            <person name="Floch G.L."/>
            <person name="Makela M.R."/>
            <person name="Henrissat B."/>
            <person name="Grigoriev I.V."/>
            <person name="Crouch J.A."/>
            <person name="De Vries R.P."/>
            <person name="Sukno S.A."/>
            <person name="Thon M.R."/>
        </authorList>
    </citation>
    <scope>NUCLEOTIDE SEQUENCE</scope>
    <source>
        <strain evidence="2">MAFF235873</strain>
    </source>
</reference>
<accession>A0AAD9HTR4</accession>
<organism evidence="2 3">
    <name type="scientific">Colletotrichum zoysiae</name>
    <dbReference type="NCBI Taxonomy" id="1216348"/>
    <lineage>
        <taxon>Eukaryota</taxon>
        <taxon>Fungi</taxon>
        <taxon>Dikarya</taxon>
        <taxon>Ascomycota</taxon>
        <taxon>Pezizomycotina</taxon>
        <taxon>Sordariomycetes</taxon>
        <taxon>Hypocreomycetidae</taxon>
        <taxon>Glomerellales</taxon>
        <taxon>Glomerellaceae</taxon>
        <taxon>Colletotrichum</taxon>
        <taxon>Colletotrichum graminicola species complex</taxon>
    </lineage>
</organism>
<protein>
    <submittedName>
        <fullName evidence="2">Uncharacterized protein</fullName>
    </submittedName>
</protein>
<feature type="region of interest" description="Disordered" evidence="1">
    <location>
        <begin position="127"/>
        <end position="151"/>
    </location>
</feature>
<name>A0AAD9HTR4_9PEZI</name>
<keyword evidence="3" id="KW-1185">Reference proteome</keyword>
<dbReference type="AlphaFoldDB" id="A0AAD9HTR4"/>
<comment type="caution">
    <text evidence="2">The sequence shown here is derived from an EMBL/GenBank/DDBJ whole genome shotgun (WGS) entry which is preliminary data.</text>
</comment>